<dbReference type="GeneID" id="92027199"/>
<gene>
    <name evidence="3" type="ORF">J3D65DRAFT_175278</name>
</gene>
<keyword evidence="2" id="KW-0812">Transmembrane</keyword>
<keyword evidence="2" id="KW-1133">Transmembrane helix</keyword>
<feature type="transmembrane region" description="Helical" evidence="2">
    <location>
        <begin position="80"/>
        <end position="99"/>
    </location>
</feature>
<proteinExistence type="predicted"/>
<evidence type="ECO:0000313" key="3">
    <source>
        <dbReference type="EMBL" id="KAK7529215.1"/>
    </source>
</evidence>
<dbReference type="EMBL" id="JBBPEH010000017">
    <property type="protein sequence ID" value="KAK7529215.1"/>
    <property type="molecule type" value="Genomic_DNA"/>
</dbReference>
<feature type="transmembrane region" description="Helical" evidence="2">
    <location>
        <begin position="43"/>
        <end position="68"/>
    </location>
</feature>
<keyword evidence="2" id="KW-0472">Membrane</keyword>
<evidence type="ECO:0000313" key="4">
    <source>
        <dbReference type="Proteomes" id="UP001360953"/>
    </source>
</evidence>
<accession>A0ABR1L5X0</accession>
<feature type="compositionally biased region" description="Low complexity" evidence="1">
    <location>
        <begin position="1"/>
        <end position="11"/>
    </location>
</feature>
<comment type="caution">
    <text evidence="3">The sequence shown here is derived from an EMBL/GenBank/DDBJ whole genome shotgun (WGS) entry which is preliminary data.</text>
</comment>
<sequence length="187" mass="21249">MGRMTGTSCSGQSGGGGRQHGSVERGLGKGPVTFLFTQYLCFFSFYCFSLVTIRPLLLSLVFSFLAIVKACIMRPDGIRWVYTSTHTLLHFYTTLQLFIHTTRRFRPTDRPTDTSSNPGTLRILGYRQKDDCSGCYDYYYYYYYHSLTYITYSPTTPLLLPPLLPPNPSIKLHQLDLAYATSLSLLV</sequence>
<protein>
    <submittedName>
        <fullName evidence="3">Uncharacterized protein</fullName>
    </submittedName>
</protein>
<name>A0ABR1L5X0_9PEZI</name>
<evidence type="ECO:0000256" key="2">
    <source>
        <dbReference type="SAM" id="Phobius"/>
    </source>
</evidence>
<evidence type="ECO:0000256" key="1">
    <source>
        <dbReference type="SAM" id="MobiDB-lite"/>
    </source>
</evidence>
<feature type="region of interest" description="Disordered" evidence="1">
    <location>
        <begin position="1"/>
        <end position="22"/>
    </location>
</feature>
<keyword evidence="4" id="KW-1185">Reference proteome</keyword>
<organism evidence="3 4">
    <name type="scientific">Phyllosticta citribraziliensis</name>
    <dbReference type="NCBI Taxonomy" id="989973"/>
    <lineage>
        <taxon>Eukaryota</taxon>
        <taxon>Fungi</taxon>
        <taxon>Dikarya</taxon>
        <taxon>Ascomycota</taxon>
        <taxon>Pezizomycotina</taxon>
        <taxon>Dothideomycetes</taxon>
        <taxon>Dothideomycetes incertae sedis</taxon>
        <taxon>Botryosphaeriales</taxon>
        <taxon>Phyllostictaceae</taxon>
        <taxon>Phyllosticta</taxon>
    </lineage>
</organism>
<dbReference type="RefSeq" id="XP_066649795.1">
    <property type="nucleotide sequence ID" value="XM_066794293.1"/>
</dbReference>
<dbReference type="Proteomes" id="UP001360953">
    <property type="component" value="Unassembled WGS sequence"/>
</dbReference>
<reference evidence="3 4" key="1">
    <citation type="submission" date="2024-04" db="EMBL/GenBank/DDBJ databases">
        <title>Phyllosticta paracitricarpa is synonymous to the EU quarantine fungus P. citricarpa based on phylogenomic analyses.</title>
        <authorList>
            <consortium name="Lawrence Berkeley National Laboratory"/>
            <person name="Van ingen-buijs V.A."/>
            <person name="Van westerhoven A.C."/>
            <person name="Haridas S."/>
            <person name="Skiadas P."/>
            <person name="Martin F."/>
            <person name="Groenewald J.Z."/>
            <person name="Crous P.W."/>
            <person name="Seidl M.F."/>
        </authorList>
    </citation>
    <scope>NUCLEOTIDE SEQUENCE [LARGE SCALE GENOMIC DNA]</scope>
    <source>
        <strain evidence="3 4">CPC 17464</strain>
    </source>
</reference>